<evidence type="ECO:0000313" key="1">
    <source>
        <dbReference type="EMBL" id="PMD35780.1"/>
    </source>
</evidence>
<gene>
    <name evidence="1" type="ORF">L207DRAFT_94453</name>
</gene>
<sequence>MLSIWASLSVCSAGRIPIPNEWEKLHRTLANQASARFSACLQTGFMRLRGSTLMRRWAFTRTNTKPCHLRVWGVDGMSSKSRPSRPNCSLLPETFWREKDIFRRSHECTTPILLSSVINLFPSEVYTLKLTRTLINRSDPGIMVQPLFLSSK</sequence>
<organism evidence="1 2">
    <name type="scientific">Hyaloscypha variabilis (strain UAMH 11265 / GT02V1 / F)</name>
    <name type="common">Meliniomyces variabilis</name>
    <dbReference type="NCBI Taxonomy" id="1149755"/>
    <lineage>
        <taxon>Eukaryota</taxon>
        <taxon>Fungi</taxon>
        <taxon>Dikarya</taxon>
        <taxon>Ascomycota</taxon>
        <taxon>Pezizomycotina</taxon>
        <taxon>Leotiomycetes</taxon>
        <taxon>Helotiales</taxon>
        <taxon>Hyaloscyphaceae</taxon>
        <taxon>Hyaloscypha</taxon>
        <taxon>Hyaloscypha variabilis</taxon>
    </lineage>
</organism>
<keyword evidence="2" id="KW-1185">Reference proteome</keyword>
<dbReference type="EMBL" id="KZ613951">
    <property type="protein sequence ID" value="PMD35780.1"/>
    <property type="molecule type" value="Genomic_DNA"/>
</dbReference>
<proteinExistence type="predicted"/>
<dbReference type="AlphaFoldDB" id="A0A2J6RB88"/>
<name>A0A2J6RB88_HYAVF</name>
<dbReference type="Proteomes" id="UP000235786">
    <property type="component" value="Unassembled WGS sequence"/>
</dbReference>
<evidence type="ECO:0000313" key="2">
    <source>
        <dbReference type="Proteomes" id="UP000235786"/>
    </source>
</evidence>
<reference evidence="1 2" key="1">
    <citation type="submission" date="2016-04" db="EMBL/GenBank/DDBJ databases">
        <title>A degradative enzymes factory behind the ericoid mycorrhizal symbiosis.</title>
        <authorList>
            <consortium name="DOE Joint Genome Institute"/>
            <person name="Martino E."/>
            <person name="Morin E."/>
            <person name="Grelet G."/>
            <person name="Kuo A."/>
            <person name="Kohler A."/>
            <person name="Daghino S."/>
            <person name="Barry K."/>
            <person name="Choi C."/>
            <person name="Cichocki N."/>
            <person name="Clum A."/>
            <person name="Copeland A."/>
            <person name="Hainaut M."/>
            <person name="Haridas S."/>
            <person name="Labutti K."/>
            <person name="Lindquist E."/>
            <person name="Lipzen A."/>
            <person name="Khouja H.-R."/>
            <person name="Murat C."/>
            <person name="Ohm R."/>
            <person name="Olson A."/>
            <person name="Spatafora J."/>
            <person name="Veneault-Fourrey C."/>
            <person name="Henrissat B."/>
            <person name="Grigoriev I."/>
            <person name="Martin F."/>
            <person name="Perotto S."/>
        </authorList>
    </citation>
    <scope>NUCLEOTIDE SEQUENCE [LARGE SCALE GENOMIC DNA]</scope>
    <source>
        <strain evidence="1 2">F</strain>
    </source>
</reference>
<accession>A0A2J6RB88</accession>
<protein>
    <submittedName>
        <fullName evidence="1">Uncharacterized protein</fullName>
    </submittedName>
</protein>